<evidence type="ECO:0000256" key="7">
    <source>
        <dbReference type="RuleBase" id="RU000461"/>
    </source>
</evidence>
<dbReference type="PROSITE" id="PS00086">
    <property type="entry name" value="CYTOCHROME_P450"/>
    <property type="match status" value="1"/>
</dbReference>
<evidence type="ECO:0000256" key="5">
    <source>
        <dbReference type="ARBA" id="ARBA00023004"/>
    </source>
</evidence>
<organism evidence="9 10">
    <name type="scientific">Xanthoceras sorbifolium</name>
    <dbReference type="NCBI Taxonomy" id="99658"/>
    <lineage>
        <taxon>Eukaryota</taxon>
        <taxon>Viridiplantae</taxon>
        <taxon>Streptophyta</taxon>
        <taxon>Embryophyta</taxon>
        <taxon>Tracheophyta</taxon>
        <taxon>Spermatophyta</taxon>
        <taxon>Magnoliopsida</taxon>
        <taxon>eudicotyledons</taxon>
        <taxon>Gunneridae</taxon>
        <taxon>Pentapetalae</taxon>
        <taxon>rosids</taxon>
        <taxon>malvids</taxon>
        <taxon>Sapindales</taxon>
        <taxon>Sapindaceae</taxon>
        <taxon>Xanthoceroideae</taxon>
        <taxon>Xanthoceras</taxon>
    </lineage>
</organism>
<dbReference type="InterPro" id="IPR036396">
    <property type="entry name" value="Cyt_P450_sf"/>
</dbReference>
<dbReference type="Pfam" id="PF00067">
    <property type="entry name" value="p450"/>
    <property type="match status" value="1"/>
</dbReference>
<keyword evidence="5 7" id="KW-0408">Iron</keyword>
<name>A0ABQ8HSK7_9ROSI</name>
<dbReference type="InterPro" id="IPR002401">
    <property type="entry name" value="Cyt_P450_E_grp-I"/>
</dbReference>
<keyword evidence="2 7" id="KW-0349">Heme</keyword>
<dbReference type="Proteomes" id="UP000827721">
    <property type="component" value="Unassembled WGS sequence"/>
</dbReference>
<dbReference type="InterPro" id="IPR017972">
    <property type="entry name" value="Cyt_P450_CS"/>
</dbReference>
<dbReference type="SUPFAM" id="SSF48264">
    <property type="entry name" value="Cytochrome P450"/>
    <property type="match status" value="2"/>
</dbReference>
<dbReference type="PRINTS" id="PR00385">
    <property type="entry name" value="P450"/>
</dbReference>
<dbReference type="InterPro" id="IPR050651">
    <property type="entry name" value="Plant_Cytochrome_P450_Monoox"/>
</dbReference>
<accession>A0ABQ8HSK7</accession>
<feature type="transmembrane region" description="Helical" evidence="8">
    <location>
        <begin position="12"/>
        <end position="33"/>
    </location>
</feature>
<proteinExistence type="inferred from homology"/>
<comment type="caution">
    <text evidence="9">The sequence shown here is derived from an EMBL/GenBank/DDBJ whole genome shotgun (WGS) entry which is preliminary data.</text>
</comment>
<keyword evidence="4 7" id="KW-0560">Oxidoreductase</keyword>
<keyword evidence="6 7" id="KW-0503">Monooxygenase</keyword>
<sequence length="591" mass="67044">MGLILSSQTSVLAAITASVVVLFSLLLISSMVLSNGSRKRVAPVARGAWPVIGHLHLLRGLEPPHRVLGNMADKYGPIFTIKMGVHRALVVSNWEIAKECLTTNDKIFANRPKSVAAEVLGYNFEMFGFSPYGHYWRQVRKIATLELLSNHRLEKLKHVRESEMKTSLRELYELWSKNKSGTSNKVLVEMERWFGNVTLNVILRLIVGQRCSEDDGWKKELITFIEWHGKFLVSDALPYLRWLDIGGDVKSMKKTAKELDIIVQVWLEEHKRNRASGETKEDEDFMDLMLSIMQDDAQLFSGRDADTVNKATCLNMILAATDTTMVTLTWALTLLLNNCNVFKKVQNELDTQVGSKRLVNELDIKNLVYLQAILKETMRLYPAGPLSVPHESSEDCTVSGYHVPAQTRLLINLWKIHRDPDVWSDPYTFIGRERAPDESDMKNLVYLQAIIKETLRLNPAAPLSVPHESLEDCTVGGCHVPAGTRLLVNIWKIHRDPRVWSDPYMFKPERFLTTHKDFDVKGQNFEFIPFSSGRRMCPGFSFALQIMQLTLATLLHGFEIETMLDAPVDLGEGFGTTNLRSSKLEALLTFV</sequence>
<keyword evidence="8" id="KW-1133">Transmembrane helix</keyword>
<evidence type="ECO:0000256" key="2">
    <source>
        <dbReference type="ARBA" id="ARBA00022617"/>
    </source>
</evidence>
<evidence type="ECO:0008006" key="11">
    <source>
        <dbReference type="Google" id="ProtNLM"/>
    </source>
</evidence>
<evidence type="ECO:0000256" key="4">
    <source>
        <dbReference type="ARBA" id="ARBA00023002"/>
    </source>
</evidence>
<dbReference type="EMBL" id="JAFEMO010000007">
    <property type="protein sequence ID" value="KAH7567341.1"/>
    <property type="molecule type" value="Genomic_DNA"/>
</dbReference>
<reference evidence="9 10" key="1">
    <citation type="submission" date="2021-02" db="EMBL/GenBank/DDBJ databases">
        <title>Plant Genome Project.</title>
        <authorList>
            <person name="Zhang R.-G."/>
        </authorList>
    </citation>
    <scope>NUCLEOTIDE SEQUENCE [LARGE SCALE GENOMIC DNA]</scope>
    <source>
        <tissue evidence="9">Leaves</tissue>
    </source>
</reference>
<dbReference type="PANTHER" id="PTHR47947">
    <property type="entry name" value="CYTOCHROME P450 82C3-RELATED"/>
    <property type="match status" value="1"/>
</dbReference>
<evidence type="ECO:0000256" key="3">
    <source>
        <dbReference type="ARBA" id="ARBA00022723"/>
    </source>
</evidence>
<keyword evidence="8" id="KW-0812">Transmembrane</keyword>
<keyword evidence="3 7" id="KW-0479">Metal-binding</keyword>
<evidence type="ECO:0000313" key="9">
    <source>
        <dbReference type="EMBL" id="KAH7567341.1"/>
    </source>
</evidence>
<evidence type="ECO:0000256" key="1">
    <source>
        <dbReference type="ARBA" id="ARBA00010617"/>
    </source>
</evidence>
<dbReference type="PRINTS" id="PR00463">
    <property type="entry name" value="EP450I"/>
</dbReference>
<dbReference type="Gene3D" id="1.10.630.10">
    <property type="entry name" value="Cytochrome P450"/>
    <property type="match status" value="2"/>
</dbReference>
<keyword evidence="8" id="KW-0472">Membrane</keyword>
<dbReference type="InterPro" id="IPR001128">
    <property type="entry name" value="Cyt_P450"/>
</dbReference>
<evidence type="ECO:0000313" key="10">
    <source>
        <dbReference type="Proteomes" id="UP000827721"/>
    </source>
</evidence>
<keyword evidence="10" id="KW-1185">Reference proteome</keyword>
<evidence type="ECO:0000256" key="8">
    <source>
        <dbReference type="SAM" id="Phobius"/>
    </source>
</evidence>
<protein>
    <recommendedName>
        <fullName evidence="11">Cytochrome P450</fullName>
    </recommendedName>
</protein>
<dbReference type="PANTHER" id="PTHR47947:SF19">
    <property type="entry name" value="CYTOCHROME P450 82C3-RELATED"/>
    <property type="match status" value="1"/>
</dbReference>
<gene>
    <name evidence="9" type="ORF">JRO89_XS07G0054800</name>
</gene>
<evidence type="ECO:0000256" key="6">
    <source>
        <dbReference type="ARBA" id="ARBA00023033"/>
    </source>
</evidence>
<comment type="similarity">
    <text evidence="1 7">Belongs to the cytochrome P450 family.</text>
</comment>